<sequence length="123" mass="14202">MTKKTTPDNFFAVFAVLIIIATSLSLLFLANTNEDPIGSFIRTIDNASYDCEEEIVSRYGNKLMSKSFDNLSSRYQPRDREYWIYYRISVSESATEYPKIDDYLVKCTIGEHLGDISDFRIID</sequence>
<organism evidence="2 3">
    <name type="scientific">marine gamma proteobacterium HTCC2143</name>
    <dbReference type="NCBI Taxonomy" id="247633"/>
    <lineage>
        <taxon>Bacteria</taxon>
        <taxon>Pseudomonadati</taxon>
        <taxon>Pseudomonadota</taxon>
        <taxon>Gammaproteobacteria</taxon>
        <taxon>Cellvibrionales</taxon>
        <taxon>Spongiibacteraceae</taxon>
        <taxon>BD1-7 clade</taxon>
    </lineage>
</organism>
<accession>A0YAZ4</accession>
<evidence type="ECO:0000313" key="3">
    <source>
        <dbReference type="Proteomes" id="UP000004931"/>
    </source>
</evidence>
<reference evidence="2 3" key="1">
    <citation type="journal article" date="2010" name="J. Bacteriol.">
        <title>Genome sequence of the oligotrophic marine Gammaproteobacterium HTCC2143, isolated from the Oregon Coast.</title>
        <authorList>
            <person name="Oh H.M."/>
            <person name="Kang I."/>
            <person name="Ferriera S."/>
            <person name="Giovannoni S.J."/>
            <person name="Cho J.C."/>
        </authorList>
    </citation>
    <scope>NUCLEOTIDE SEQUENCE [LARGE SCALE GENOMIC DNA]</scope>
    <source>
        <strain evidence="2 3">HTCC2143</strain>
    </source>
</reference>
<evidence type="ECO:0000256" key="1">
    <source>
        <dbReference type="SAM" id="Phobius"/>
    </source>
</evidence>
<dbReference type="eggNOG" id="ENOG502ZJFA">
    <property type="taxonomic scope" value="Bacteria"/>
</dbReference>
<evidence type="ECO:0000313" key="2">
    <source>
        <dbReference type="EMBL" id="EAW31724.1"/>
    </source>
</evidence>
<proteinExistence type="predicted"/>
<keyword evidence="1" id="KW-0472">Membrane</keyword>
<feature type="transmembrane region" description="Helical" evidence="1">
    <location>
        <begin position="12"/>
        <end position="30"/>
    </location>
</feature>
<dbReference type="STRING" id="247633.GP2143_04720"/>
<protein>
    <submittedName>
        <fullName evidence="2">Uncharacterized protein</fullName>
    </submittedName>
</protein>
<gene>
    <name evidence="2" type="ORF">GP2143_04720</name>
</gene>
<keyword evidence="3" id="KW-1185">Reference proteome</keyword>
<dbReference type="Proteomes" id="UP000004931">
    <property type="component" value="Unassembled WGS sequence"/>
</dbReference>
<keyword evidence="1" id="KW-0812">Transmembrane</keyword>
<dbReference type="EMBL" id="AAVT01000002">
    <property type="protein sequence ID" value="EAW31724.1"/>
    <property type="molecule type" value="Genomic_DNA"/>
</dbReference>
<dbReference type="AlphaFoldDB" id="A0YAZ4"/>
<keyword evidence="1" id="KW-1133">Transmembrane helix</keyword>
<comment type="caution">
    <text evidence="2">The sequence shown here is derived from an EMBL/GenBank/DDBJ whole genome shotgun (WGS) entry which is preliminary data.</text>
</comment>
<dbReference type="OrthoDB" id="5739905at2"/>
<name>A0YAZ4_9GAMM</name>